<dbReference type="InterPro" id="IPR053178">
    <property type="entry name" value="Osmoadaptation_assoc"/>
</dbReference>
<dbReference type="Proteomes" id="UP000240883">
    <property type="component" value="Unassembled WGS sequence"/>
</dbReference>
<evidence type="ECO:0000259" key="3">
    <source>
        <dbReference type="PROSITE" id="PS50048"/>
    </source>
</evidence>
<feature type="region of interest" description="Disordered" evidence="2">
    <location>
        <begin position="110"/>
        <end position="145"/>
    </location>
</feature>
<dbReference type="GO" id="GO:0008270">
    <property type="term" value="F:zinc ion binding"/>
    <property type="evidence" value="ECO:0007669"/>
    <property type="project" value="InterPro"/>
</dbReference>
<dbReference type="PANTHER" id="PTHR38111">
    <property type="entry name" value="ZN(2)-C6 FUNGAL-TYPE DOMAIN-CONTAINING PROTEIN-RELATED"/>
    <property type="match status" value="1"/>
</dbReference>
<name>A0A2T2NHL5_CORCC</name>
<dbReference type="Pfam" id="PF00172">
    <property type="entry name" value="Zn_clus"/>
    <property type="match status" value="1"/>
</dbReference>
<evidence type="ECO:0000313" key="5">
    <source>
        <dbReference type="Proteomes" id="UP000240883"/>
    </source>
</evidence>
<evidence type="ECO:0000256" key="1">
    <source>
        <dbReference type="ARBA" id="ARBA00023242"/>
    </source>
</evidence>
<reference evidence="4 5" key="1">
    <citation type="journal article" date="2018" name="Front. Microbiol.">
        <title>Genome-Wide Analysis of Corynespora cassiicola Leaf Fall Disease Putative Effectors.</title>
        <authorList>
            <person name="Lopez D."/>
            <person name="Ribeiro S."/>
            <person name="Label P."/>
            <person name="Fumanal B."/>
            <person name="Venisse J.S."/>
            <person name="Kohler A."/>
            <person name="de Oliveira R.R."/>
            <person name="Labutti K."/>
            <person name="Lipzen A."/>
            <person name="Lail K."/>
            <person name="Bauer D."/>
            <person name="Ohm R.A."/>
            <person name="Barry K.W."/>
            <person name="Spatafora J."/>
            <person name="Grigoriev I.V."/>
            <person name="Martin F.M."/>
            <person name="Pujade-Renaud V."/>
        </authorList>
    </citation>
    <scope>NUCLEOTIDE SEQUENCE [LARGE SCALE GENOMIC DNA]</scope>
    <source>
        <strain evidence="4 5">Philippines</strain>
    </source>
</reference>
<dbReference type="SUPFAM" id="SSF57701">
    <property type="entry name" value="Zn2/Cys6 DNA-binding domain"/>
    <property type="match status" value="1"/>
</dbReference>
<dbReference type="OrthoDB" id="4314040at2759"/>
<accession>A0A2T2NHL5</accession>
<organism evidence="4 5">
    <name type="scientific">Corynespora cassiicola Philippines</name>
    <dbReference type="NCBI Taxonomy" id="1448308"/>
    <lineage>
        <taxon>Eukaryota</taxon>
        <taxon>Fungi</taxon>
        <taxon>Dikarya</taxon>
        <taxon>Ascomycota</taxon>
        <taxon>Pezizomycotina</taxon>
        <taxon>Dothideomycetes</taxon>
        <taxon>Pleosporomycetidae</taxon>
        <taxon>Pleosporales</taxon>
        <taxon>Corynesporascaceae</taxon>
        <taxon>Corynespora</taxon>
    </lineage>
</organism>
<proteinExistence type="predicted"/>
<feature type="compositionally biased region" description="Low complexity" evidence="2">
    <location>
        <begin position="125"/>
        <end position="145"/>
    </location>
</feature>
<sequence length="600" mass="66645">MVGVPKSTGCAICRKRKIKCDETWPNCINCQKNSKCCPGPPARHTFKDLGPRLNSTTPVNNVQVVPGILGLSWTEFVNAPTDLQEDQKCKRLTQLNEKWSENGAVFQKFRISHKGTDLQRKPSRSPRSSSNESSPPRSPFLRFPSPSQHHELARALVDALGTGSAGHRMSAFGPFISEVPSRIGNNAALDAAVACLIHAHSSMVHKKNPNEIASPQLYLRAVQSLQMCLEDPRQSVSSNTLCASVLLGLVEALAGPRVGNRYLAHVGGAGRLMELQGPSKYTDPFAKELLRFNRGGIIITSIYERRSCFLTTPEWHDIAFDKTGLSFEDCLYTEILQRMADFPSFLRELKELNQVMLDPVDEIINTDFDLGIGLADNLSDNLSDFSTPLEFSDDTFASDLDFLSSSFPSEPSCDYSMARTILLNRLHIHKEGLCMLGNHLHARLMDGSAAIELPSIDDDSPIPMSFHFTNWRVTVAYNCYWSLVILTNKLIMKLLPVYDPRSYALEAECRSFAFEICKTWEDAWANKPIGAFHTGLSFVMAYEYCSPDVQEWILKGLNALLDQQLVDSFRWSDEVIRMMSGKLAGEGSGLSFSGGAKASN</sequence>
<evidence type="ECO:0000313" key="4">
    <source>
        <dbReference type="EMBL" id="PSN64756.1"/>
    </source>
</evidence>
<dbReference type="CDD" id="cd00067">
    <property type="entry name" value="GAL4"/>
    <property type="match status" value="1"/>
</dbReference>
<dbReference type="InterPro" id="IPR001138">
    <property type="entry name" value="Zn2Cys6_DnaBD"/>
</dbReference>
<dbReference type="EMBL" id="KZ678138">
    <property type="protein sequence ID" value="PSN64756.1"/>
    <property type="molecule type" value="Genomic_DNA"/>
</dbReference>
<dbReference type="SMART" id="SM00066">
    <property type="entry name" value="GAL4"/>
    <property type="match status" value="1"/>
</dbReference>
<evidence type="ECO:0000256" key="2">
    <source>
        <dbReference type="SAM" id="MobiDB-lite"/>
    </source>
</evidence>
<protein>
    <recommendedName>
        <fullName evidence="3">Zn(2)-C6 fungal-type domain-containing protein</fullName>
    </recommendedName>
</protein>
<dbReference type="InterPro" id="IPR036864">
    <property type="entry name" value="Zn2-C6_fun-type_DNA-bd_sf"/>
</dbReference>
<feature type="domain" description="Zn(2)-C6 fungal-type" evidence="3">
    <location>
        <begin position="9"/>
        <end position="37"/>
    </location>
</feature>
<dbReference type="GO" id="GO:0000981">
    <property type="term" value="F:DNA-binding transcription factor activity, RNA polymerase II-specific"/>
    <property type="evidence" value="ECO:0007669"/>
    <property type="project" value="InterPro"/>
</dbReference>
<keyword evidence="1" id="KW-0539">Nucleus</keyword>
<dbReference type="Gene3D" id="4.10.240.10">
    <property type="entry name" value="Zn(2)-C6 fungal-type DNA-binding domain"/>
    <property type="match status" value="1"/>
</dbReference>
<dbReference type="PROSITE" id="PS00463">
    <property type="entry name" value="ZN2_CY6_FUNGAL_1"/>
    <property type="match status" value="1"/>
</dbReference>
<gene>
    <name evidence="4" type="ORF">BS50DRAFT_636890</name>
</gene>
<dbReference type="PROSITE" id="PS50048">
    <property type="entry name" value="ZN2_CY6_FUNGAL_2"/>
    <property type="match status" value="1"/>
</dbReference>
<dbReference type="AlphaFoldDB" id="A0A2T2NHL5"/>
<keyword evidence="5" id="KW-1185">Reference proteome</keyword>
<dbReference type="STRING" id="1448308.A0A2T2NHL5"/>